<evidence type="ECO:0000256" key="4">
    <source>
        <dbReference type="ARBA" id="ARBA00022927"/>
    </source>
</evidence>
<dbReference type="GO" id="GO:0009306">
    <property type="term" value="P:protein secretion"/>
    <property type="evidence" value="ECO:0007669"/>
    <property type="project" value="InterPro"/>
</dbReference>
<proteinExistence type="inferred from homology"/>
<dbReference type="SMART" id="SM00965">
    <property type="entry name" value="STN"/>
    <property type="match status" value="1"/>
</dbReference>
<dbReference type="GO" id="GO:0009279">
    <property type="term" value="C:cell outer membrane"/>
    <property type="evidence" value="ECO:0007669"/>
    <property type="project" value="UniProtKB-SubCell"/>
</dbReference>
<keyword evidence="5" id="KW-0472">Membrane</keyword>
<keyword evidence="3" id="KW-0732">Signal</keyword>
<evidence type="ECO:0000256" key="9">
    <source>
        <dbReference type="SAM" id="MobiDB-lite"/>
    </source>
</evidence>
<dbReference type="Gene3D" id="2.60.40.3500">
    <property type="match status" value="1"/>
</dbReference>
<dbReference type="InterPro" id="IPR011662">
    <property type="entry name" value="Secretin/TonB_short_N"/>
</dbReference>
<dbReference type="InterPro" id="IPR021731">
    <property type="entry name" value="AMIN_dom"/>
</dbReference>
<dbReference type="InterPro" id="IPR038591">
    <property type="entry name" value="NolW-like_sf"/>
</dbReference>
<dbReference type="InterPro" id="IPR001775">
    <property type="entry name" value="GspD/PilQ"/>
</dbReference>
<keyword evidence="12" id="KW-1185">Reference proteome</keyword>
<keyword evidence="6" id="KW-0998">Cell outer membrane</keyword>
<keyword evidence="2 8" id="KW-0813">Transport</keyword>
<dbReference type="Gene3D" id="2.60.40.3470">
    <property type="match status" value="1"/>
</dbReference>
<dbReference type="Gene3D" id="3.30.1370.130">
    <property type="match status" value="1"/>
</dbReference>
<dbReference type="Proteomes" id="UP000325606">
    <property type="component" value="Chromosome"/>
</dbReference>
<keyword evidence="4" id="KW-0653">Protein transport</keyword>
<feature type="region of interest" description="Disordered" evidence="9">
    <location>
        <begin position="141"/>
        <end position="160"/>
    </location>
</feature>
<evidence type="ECO:0000313" key="11">
    <source>
        <dbReference type="EMBL" id="QEW08446.1"/>
    </source>
</evidence>
<dbReference type="AlphaFoldDB" id="A0A5J6LJD5"/>
<feature type="domain" description="Secretin/TonB short N-terminal" evidence="10">
    <location>
        <begin position="311"/>
        <end position="359"/>
    </location>
</feature>
<evidence type="ECO:0000256" key="6">
    <source>
        <dbReference type="ARBA" id="ARBA00023237"/>
    </source>
</evidence>
<dbReference type="Pfam" id="PF07660">
    <property type="entry name" value="STN"/>
    <property type="match status" value="1"/>
</dbReference>
<dbReference type="InterPro" id="IPR013355">
    <property type="entry name" value="Pilus_4_PilQ"/>
</dbReference>
<reference evidence="11 12" key="1">
    <citation type="submission" date="2019-09" db="EMBL/GenBank/DDBJ databases">
        <title>Nitrincola iocasae sp. nov., a bacterium isolated from the sediment collected at a cold seep field in South China Sea.</title>
        <authorList>
            <person name="Zhang H."/>
            <person name="Wang H."/>
            <person name="Li C."/>
        </authorList>
    </citation>
    <scope>NUCLEOTIDE SEQUENCE [LARGE SCALE GENOMIC DNA]</scope>
    <source>
        <strain evidence="11 12">KXZD1103</strain>
    </source>
</reference>
<dbReference type="PANTHER" id="PTHR30604:SF1">
    <property type="entry name" value="DNA UTILIZATION PROTEIN HOFQ"/>
    <property type="match status" value="1"/>
</dbReference>
<dbReference type="KEGG" id="nik:F5I99_01365"/>
<gene>
    <name evidence="11" type="primary">pilQ</name>
    <name evidence="11" type="ORF">F5I99_01365</name>
</gene>
<feature type="compositionally biased region" description="Polar residues" evidence="9">
    <location>
        <begin position="141"/>
        <end position="159"/>
    </location>
</feature>
<dbReference type="Pfam" id="PF00263">
    <property type="entry name" value="Secretin"/>
    <property type="match status" value="1"/>
</dbReference>
<dbReference type="InterPro" id="IPR051808">
    <property type="entry name" value="Type_IV_pilus_biogenesis"/>
</dbReference>
<dbReference type="NCBIfam" id="TIGR02515">
    <property type="entry name" value="IV_pilus_PilQ"/>
    <property type="match status" value="1"/>
</dbReference>
<evidence type="ECO:0000313" key="12">
    <source>
        <dbReference type="Proteomes" id="UP000325606"/>
    </source>
</evidence>
<evidence type="ECO:0000259" key="10">
    <source>
        <dbReference type="SMART" id="SM00965"/>
    </source>
</evidence>
<dbReference type="PRINTS" id="PR00811">
    <property type="entry name" value="BCTERIALGSPD"/>
</dbReference>
<dbReference type="EMBL" id="CP044222">
    <property type="protein sequence ID" value="QEW08446.1"/>
    <property type="molecule type" value="Genomic_DNA"/>
</dbReference>
<organism evidence="11 12">
    <name type="scientific">Nitrincola iocasae</name>
    <dbReference type="NCBI Taxonomy" id="2614693"/>
    <lineage>
        <taxon>Bacteria</taxon>
        <taxon>Pseudomonadati</taxon>
        <taxon>Pseudomonadota</taxon>
        <taxon>Gammaproteobacteria</taxon>
        <taxon>Oceanospirillales</taxon>
        <taxon>Oceanospirillaceae</taxon>
        <taxon>Nitrincola</taxon>
    </lineage>
</organism>
<sequence>MNQKKTTSLLKCLGSWLVIPVVLLFSTALLAQEARLTKTEFVSLPGQGVEVRMEFDTPPAMPSSYMIDSPPRLVMDFSGVINDLGQRNIAINTGIVDSVNFAQAQDRLRVVTNLYGAAAHDVQVDGNVLLMRFREVVAAPTGNSNQQASSDSTMPSQSAAMAGRTRVNSIDFQRVEGNQGRVIIAMSDDRASMDVMREGGNIVLNLSDAVLDPSLAKRMNVQDFATPLEFIDSMASGSGATILLRPGSDPYDYMAYQTGNQLIVDFKPMTKREQDAQLENQFPYTGERIDLNFQNVEVRAVLQIIAEVAEMNLVVSENVGGTTTLRLKNVPWDQALDILLKSKNLDKREIGNVLMVGTSTEIAERERAEMESQQQVQELAPLVTEFIQVDFRRASDMRTRLEEARLVSERGFILADDQTNVLMVRETASQMEDIRRTLRRFDIEVAQVLVEARLVTASTEFAKEIGIRWGASNTSNHGGNPLVINGGANDEMFEIGDTGQFVPGMVDLGVGDATSAIRIGYLGSSFLLAAELSALQSDNKVEIVSQPKVITTNGRPAVIKSGQEVAYQTVEDGEVNLEFKEVVLSLEVTPQINPGDRISMDLKVLQDSLDPNRLGGELLINTNQLETSVVVNDGDTIVLGGVFRNDMENATSKTPILGDLPVLGRLFRYTRETETKRELLIFITPTMIRESLAIQ</sequence>
<dbReference type="PANTHER" id="PTHR30604">
    <property type="entry name" value="PROTEIN TRANSPORT PROTEIN HOFQ"/>
    <property type="match status" value="1"/>
</dbReference>
<dbReference type="Gene3D" id="3.30.1370.120">
    <property type="match status" value="1"/>
</dbReference>
<dbReference type="Pfam" id="PF03958">
    <property type="entry name" value="Secretin_N"/>
    <property type="match status" value="1"/>
</dbReference>
<evidence type="ECO:0000256" key="7">
    <source>
        <dbReference type="RuleBase" id="RU004003"/>
    </source>
</evidence>
<accession>A0A5J6LJD5</accession>
<comment type="subcellular location">
    <subcellularLocation>
        <location evidence="8">Cell outer membrane</location>
    </subcellularLocation>
    <subcellularLocation>
        <location evidence="1">Membrane</location>
    </subcellularLocation>
</comment>
<evidence type="ECO:0000256" key="3">
    <source>
        <dbReference type="ARBA" id="ARBA00022729"/>
    </source>
</evidence>
<dbReference type="InterPro" id="IPR004846">
    <property type="entry name" value="T2SS/T3SS_dom"/>
</dbReference>
<evidence type="ECO:0000256" key="8">
    <source>
        <dbReference type="RuleBase" id="RU004004"/>
    </source>
</evidence>
<evidence type="ECO:0000256" key="2">
    <source>
        <dbReference type="ARBA" id="ARBA00022448"/>
    </source>
</evidence>
<evidence type="ECO:0000256" key="1">
    <source>
        <dbReference type="ARBA" id="ARBA00004370"/>
    </source>
</evidence>
<evidence type="ECO:0000256" key="5">
    <source>
        <dbReference type="ARBA" id="ARBA00023136"/>
    </source>
</evidence>
<protein>
    <submittedName>
        <fullName evidence="11">Type IV pilus secretin PilQ</fullName>
    </submittedName>
</protein>
<dbReference type="Pfam" id="PF11741">
    <property type="entry name" value="AMIN"/>
    <property type="match status" value="2"/>
</dbReference>
<comment type="similarity">
    <text evidence="7">Belongs to the bacterial secretin family.</text>
</comment>
<dbReference type="InterPro" id="IPR005644">
    <property type="entry name" value="NolW-like"/>
</dbReference>
<name>A0A5J6LJD5_9GAMM</name>